<feature type="repeat" description="PPR" evidence="2">
    <location>
        <begin position="543"/>
        <end position="577"/>
    </location>
</feature>
<feature type="repeat" description="PPR" evidence="2">
    <location>
        <begin position="645"/>
        <end position="679"/>
    </location>
</feature>
<dbReference type="FunFam" id="1.25.40.10:FF:000031">
    <property type="entry name" value="Pentatricopeptide repeat-containing protein mitochondrial"/>
    <property type="match status" value="1"/>
</dbReference>
<dbReference type="FunFam" id="1.25.40.10:FF:000344">
    <property type="entry name" value="Pentatricopeptide repeat-containing protein"/>
    <property type="match status" value="1"/>
</dbReference>
<dbReference type="OrthoDB" id="204980at2759"/>
<gene>
    <name evidence="3" type="ORF">GOP47_0018201</name>
</gene>
<dbReference type="GO" id="GO:0048731">
    <property type="term" value="P:system development"/>
    <property type="evidence" value="ECO:0007669"/>
    <property type="project" value="UniProtKB-ARBA"/>
</dbReference>
<accession>A0A9D4Z9X2</accession>
<feature type="repeat" description="PPR" evidence="2">
    <location>
        <begin position="134"/>
        <end position="168"/>
    </location>
</feature>
<keyword evidence="4" id="KW-1185">Reference proteome</keyword>
<dbReference type="Pfam" id="PF13041">
    <property type="entry name" value="PPR_2"/>
    <property type="match status" value="6"/>
</dbReference>
<feature type="repeat" description="PPR" evidence="2">
    <location>
        <begin position="237"/>
        <end position="271"/>
    </location>
</feature>
<feature type="repeat" description="PPR" evidence="2">
    <location>
        <begin position="441"/>
        <end position="475"/>
    </location>
</feature>
<dbReference type="FunFam" id="1.25.40.10:FF:000144">
    <property type="entry name" value="Pentatricopeptide repeat-containing protein, mitochondrial"/>
    <property type="match status" value="1"/>
</dbReference>
<dbReference type="InterPro" id="IPR046960">
    <property type="entry name" value="PPR_At4g14850-like_plant"/>
</dbReference>
<evidence type="ECO:0008006" key="5">
    <source>
        <dbReference type="Google" id="ProtNLM"/>
    </source>
</evidence>
<comment type="caution">
    <text evidence="3">The sequence shown here is derived from an EMBL/GenBank/DDBJ whole genome shotgun (WGS) entry which is preliminary data.</text>
</comment>
<sequence length="785" mass="87300">MLWMKRHFSLTISSRLQQEASFRSPQSLCSVWRQRMHTINAGGSETSNSTCLEDPLRLSEEPVLDSLSVADMAHLLQKCGQQRDRMLALRLHCHMRKNGLDIHRLLGNYLIPTLVDVGKLNDAREIFDRFANPNEWSWNSLINGYIRCGKPQDALQLYQKMRKCAHAHRDGHTFVAALKACAKLKNLEQGELIHEEIAKLGLLHKNIFVANTVIDMYAKCGSLLKAQQVFDRLPKRTVVSWNALITGYAEHGRGNECMDCLEKMHLDGVFPNAVTFLSALRACSSLKAVKKGIEIHREVERQGLLESHPLIGTTLVDLYSKCGLFAKAQQVFNRLPCRDVISWTALITGYADHGHGRQAIKCFEQMQREGIPPNAVTFIGALKACGVVRNAEKGQEIHAKIDDLGLVGSDIQVSTALLDMYSKLGLLRKAQQVFDKLPSRDIISWNTLIAGYAEHGHGERTLECFEQMQDDGVSPDEVTYIFSLKACGSIGAIEKGTEIHEIIRSQGHLGTNQLLGNSLVNMYAKCGLLSNAQQAFDELQQRDVITWTSLMVGYTEHGQDEDAIECFEKMKAEGLPPNEITFISSLKACGNISATEKGAEIHVELERQGLLERNPVVGTSLVDMYAKFGLLAKAQQVFCRIPIPDGVSWTALMAAHAQVGETANVIWVYERMLEKGVKPTMVTFVVMLSVCRQGCLLNKSQTYFETMSKDFGIAPAVEHLTCMVSLLGCAGELERAKALIERLPVCTDNVAWNTVLGVCRHLGSLEFGKLAFNHLSCSTSNLRNM</sequence>
<feature type="repeat" description="PPR" evidence="2">
    <location>
        <begin position="339"/>
        <end position="373"/>
    </location>
</feature>
<dbReference type="GO" id="GO:0009451">
    <property type="term" value="P:RNA modification"/>
    <property type="evidence" value="ECO:0007669"/>
    <property type="project" value="InterPro"/>
</dbReference>
<protein>
    <recommendedName>
        <fullName evidence="5">Pentatricopeptide repeat-containing protein</fullName>
    </recommendedName>
</protein>
<dbReference type="InterPro" id="IPR002885">
    <property type="entry name" value="PPR_rpt"/>
</dbReference>
<evidence type="ECO:0000256" key="1">
    <source>
        <dbReference type="ARBA" id="ARBA00022737"/>
    </source>
</evidence>
<dbReference type="GO" id="GO:0003723">
    <property type="term" value="F:RNA binding"/>
    <property type="evidence" value="ECO:0007669"/>
    <property type="project" value="InterPro"/>
</dbReference>
<dbReference type="PANTHER" id="PTHR47926:SF347">
    <property type="entry name" value="PENTATRICOPEPTIDE REPEAT-CONTAINING PROTEIN"/>
    <property type="match status" value="1"/>
</dbReference>
<dbReference type="Proteomes" id="UP000886520">
    <property type="component" value="Chromosome 17"/>
</dbReference>
<reference evidence="3" key="1">
    <citation type="submission" date="2021-01" db="EMBL/GenBank/DDBJ databases">
        <title>Adiantum capillus-veneris genome.</title>
        <authorList>
            <person name="Fang Y."/>
            <person name="Liao Q."/>
        </authorList>
    </citation>
    <scope>NUCLEOTIDE SEQUENCE</scope>
    <source>
        <strain evidence="3">H3</strain>
        <tissue evidence="3">Leaf</tissue>
    </source>
</reference>
<dbReference type="FunFam" id="1.25.40.10:FF:000158">
    <property type="entry name" value="pentatricopeptide repeat-containing protein At2g33680"/>
    <property type="match status" value="1"/>
</dbReference>
<dbReference type="FunFam" id="1.25.40.10:FF:000285">
    <property type="entry name" value="Pentatricopeptide repeat-containing protein, chloroplastic"/>
    <property type="match status" value="1"/>
</dbReference>
<organism evidence="3 4">
    <name type="scientific">Adiantum capillus-veneris</name>
    <name type="common">Maidenhair fern</name>
    <dbReference type="NCBI Taxonomy" id="13818"/>
    <lineage>
        <taxon>Eukaryota</taxon>
        <taxon>Viridiplantae</taxon>
        <taxon>Streptophyta</taxon>
        <taxon>Embryophyta</taxon>
        <taxon>Tracheophyta</taxon>
        <taxon>Polypodiopsida</taxon>
        <taxon>Polypodiidae</taxon>
        <taxon>Polypodiales</taxon>
        <taxon>Pteridineae</taxon>
        <taxon>Pteridaceae</taxon>
        <taxon>Vittarioideae</taxon>
        <taxon>Adiantum</taxon>
    </lineage>
</organism>
<evidence type="ECO:0000313" key="4">
    <source>
        <dbReference type="Proteomes" id="UP000886520"/>
    </source>
</evidence>
<dbReference type="NCBIfam" id="TIGR00756">
    <property type="entry name" value="PPR"/>
    <property type="match status" value="5"/>
</dbReference>
<dbReference type="AlphaFoldDB" id="A0A9D4Z9X2"/>
<dbReference type="Pfam" id="PF01535">
    <property type="entry name" value="PPR"/>
    <property type="match status" value="1"/>
</dbReference>
<dbReference type="PROSITE" id="PS51375">
    <property type="entry name" value="PPR"/>
    <property type="match status" value="6"/>
</dbReference>
<dbReference type="EMBL" id="JABFUD020000017">
    <property type="protein sequence ID" value="KAI5067673.1"/>
    <property type="molecule type" value="Genomic_DNA"/>
</dbReference>
<dbReference type="InterPro" id="IPR011990">
    <property type="entry name" value="TPR-like_helical_dom_sf"/>
</dbReference>
<name>A0A9D4Z9X2_ADICA</name>
<proteinExistence type="predicted"/>
<keyword evidence="1" id="KW-0677">Repeat</keyword>
<evidence type="ECO:0000256" key="2">
    <source>
        <dbReference type="PROSITE-ProRule" id="PRU00708"/>
    </source>
</evidence>
<dbReference type="Gene3D" id="1.25.40.10">
    <property type="entry name" value="Tetratricopeptide repeat domain"/>
    <property type="match status" value="6"/>
</dbReference>
<dbReference type="SUPFAM" id="SSF48452">
    <property type="entry name" value="TPR-like"/>
    <property type="match status" value="1"/>
</dbReference>
<dbReference type="PANTHER" id="PTHR47926">
    <property type="entry name" value="PENTATRICOPEPTIDE REPEAT-CONTAINING PROTEIN"/>
    <property type="match status" value="1"/>
</dbReference>
<evidence type="ECO:0000313" key="3">
    <source>
        <dbReference type="EMBL" id="KAI5067673.1"/>
    </source>
</evidence>